<protein>
    <submittedName>
        <fullName evidence="6">TetR/AcrR family transcriptional regulator</fullName>
    </submittedName>
</protein>
<dbReference type="RefSeq" id="WP_263251222.1">
    <property type="nucleotide sequence ID" value="NZ_BAABLT010000015.1"/>
</dbReference>
<dbReference type="InterPro" id="IPR011075">
    <property type="entry name" value="TetR_C"/>
</dbReference>
<evidence type="ECO:0000256" key="1">
    <source>
        <dbReference type="ARBA" id="ARBA00023015"/>
    </source>
</evidence>
<name>A0ABW3FN99_9PSEU</name>
<evidence type="ECO:0000256" key="2">
    <source>
        <dbReference type="ARBA" id="ARBA00023125"/>
    </source>
</evidence>
<dbReference type="Gene3D" id="1.10.357.10">
    <property type="entry name" value="Tetracycline Repressor, domain 2"/>
    <property type="match status" value="1"/>
</dbReference>
<evidence type="ECO:0000259" key="5">
    <source>
        <dbReference type="PROSITE" id="PS50977"/>
    </source>
</evidence>
<organism evidence="6 7">
    <name type="scientific">Saccharopolyspora rosea</name>
    <dbReference type="NCBI Taxonomy" id="524884"/>
    <lineage>
        <taxon>Bacteria</taxon>
        <taxon>Bacillati</taxon>
        <taxon>Actinomycetota</taxon>
        <taxon>Actinomycetes</taxon>
        <taxon>Pseudonocardiales</taxon>
        <taxon>Pseudonocardiaceae</taxon>
        <taxon>Saccharopolyspora</taxon>
    </lineage>
</organism>
<dbReference type="EMBL" id="JBHTIW010000002">
    <property type="protein sequence ID" value="MFD0919333.1"/>
    <property type="molecule type" value="Genomic_DNA"/>
</dbReference>
<dbReference type="Pfam" id="PF16925">
    <property type="entry name" value="TetR_C_13"/>
    <property type="match status" value="1"/>
</dbReference>
<dbReference type="Pfam" id="PF00440">
    <property type="entry name" value="TetR_N"/>
    <property type="match status" value="1"/>
</dbReference>
<dbReference type="InterPro" id="IPR009057">
    <property type="entry name" value="Homeodomain-like_sf"/>
</dbReference>
<dbReference type="SUPFAM" id="SSF48498">
    <property type="entry name" value="Tetracyclin repressor-like, C-terminal domain"/>
    <property type="match status" value="1"/>
</dbReference>
<dbReference type="Gene3D" id="1.10.10.60">
    <property type="entry name" value="Homeodomain-like"/>
    <property type="match status" value="1"/>
</dbReference>
<feature type="DNA-binding region" description="H-T-H motif" evidence="4">
    <location>
        <begin position="29"/>
        <end position="48"/>
    </location>
</feature>
<evidence type="ECO:0000313" key="6">
    <source>
        <dbReference type="EMBL" id="MFD0919333.1"/>
    </source>
</evidence>
<dbReference type="Proteomes" id="UP001597018">
    <property type="component" value="Unassembled WGS sequence"/>
</dbReference>
<keyword evidence="1" id="KW-0805">Transcription regulation</keyword>
<proteinExistence type="predicted"/>
<dbReference type="PANTHER" id="PTHR47506">
    <property type="entry name" value="TRANSCRIPTIONAL REGULATORY PROTEIN"/>
    <property type="match status" value="1"/>
</dbReference>
<sequence>MGRPREFDEERAVEGAMRAFWASGYARTSTQELCEATGLGRSSIYNTFTSKHALFLKSLRRYMARIRRRQAEVLESELPVREKLRRLLELAVEDEFGDQPGCLVVNSILELSDSDEEVAAELRRDYDRRIAVLRGIVEDARRRGEVGADVDPEAFAHFIATTVSGMRIAAKNGASREVVESIAETALRAL</sequence>
<dbReference type="PANTHER" id="PTHR47506:SF10">
    <property type="entry name" value="TRANSCRIPTIONAL REGULATORY PROTEIN"/>
    <property type="match status" value="1"/>
</dbReference>
<dbReference type="InterPro" id="IPR001647">
    <property type="entry name" value="HTH_TetR"/>
</dbReference>
<evidence type="ECO:0000313" key="7">
    <source>
        <dbReference type="Proteomes" id="UP001597018"/>
    </source>
</evidence>
<keyword evidence="3" id="KW-0804">Transcription</keyword>
<evidence type="ECO:0000256" key="3">
    <source>
        <dbReference type="ARBA" id="ARBA00023163"/>
    </source>
</evidence>
<comment type="caution">
    <text evidence="6">The sequence shown here is derived from an EMBL/GenBank/DDBJ whole genome shotgun (WGS) entry which is preliminary data.</text>
</comment>
<dbReference type="SUPFAM" id="SSF46689">
    <property type="entry name" value="Homeodomain-like"/>
    <property type="match status" value="1"/>
</dbReference>
<dbReference type="InterPro" id="IPR036271">
    <property type="entry name" value="Tet_transcr_reg_TetR-rel_C_sf"/>
</dbReference>
<reference evidence="7" key="1">
    <citation type="journal article" date="2019" name="Int. J. Syst. Evol. Microbiol.">
        <title>The Global Catalogue of Microorganisms (GCM) 10K type strain sequencing project: providing services to taxonomists for standard genome sequencing and annotation.</title>
        <authorList>
            <consortium name="The Broad Institute Genomics Platform"/>
            <consortium name="The Broad Institute Genome Sequencing Center for Infectious Disease"/>
            <person name="Wu L."/>
            <person name="Ma J."/>
        </authorList>
    </citation>
    <scope>NUCLEOTIDE SEQUENCE [LARGE SCALE GENOMIC DNA]</scope>
    <source>
        <strain evidence="7">CCUG 56401</strain>
    </source>
</reference>
<accession>A0ABW3FN99</accession>
<gene>
    <name evidence="6" type="ORF">ACFQ16_06230</name>
</gene>
<keyword evidence="2 4" id="KW-0238">DNA-binding</keyword>
<feature type="domain" description="HTH tetR-type" evidence="5">
    <location>
        <begin position="6"/>
        <end position="66"/>
    </location>
</feature>
<keyword evidence="7" id="KW-1185">Reference proteome</keyword>
<dbReference type="PROSITE" id="PS50977">
    <property type="entry name" value="HTH_TETR_2"/>
    <property type="match status" value="1"/>
</dbReference>
<evidence type="ECO:0000256" key="4">
    <source>
        <dbReference type="PROSITE-ProRule" id="PRU00335"/>
    </source>
</evidence>